<keyword evidence="2" id="KW-1185">Reference proteome</keyword>
<sequence length="81" mass="9435">MTGNITISNYNALSYVNKALDSEKSSENNKKTVAALYLYWSIYTGKLRKNTLLKKLSFRRQRVFQINKENHIKGISAYEKE</sequence>
<proteinExistence type="predicted"/>
<protein>
    <submittedName>
        <fullName evidence="1">Uncharacterized protein</fullName>
    </submittedName>
</protein>
<comment type="caution">
    <text evidence="1">The sequence shown here is derived from an EMBL/GenBank/DDBJ whole genome shotgun (WGS) entry which is preliminary data.</text>
</comment>
<organism evidence="1 2">
    <name type="scientific">Blautia aquisgranensis</name>
    <dbReference type="NCBI Taxonomy" id="3133153"/>
    <lineage>
        <taxon>Bacteria</taxon>
        <taxon>Bacillati</taxon>
        <taxon>Bacillota</taxon>
        <taxon>Clostridia</taxon>
        <taxon>Lachnospirales</taxon>
        <taxon>Lachnospiraceae</taxon>
        <taxon>Blautia</taxon>
    </lineage>
</organism>
<evidence type="ECO:0000313" key="2">
    <source>
        <dbReference type="Proteomes" id="UP001473063"/>
    </source>
</evidence>
<accession>A0ABV1BED0</accession>
<evidence type="ECO:0000313" key="1">
    <source>
        <dbReference type="EMBL" id="MEQ2370287.1"/>
    </source>
</evidence>
<reference evidence="1 2" key="1">
    <citation type="submission" date="2024-03" db="EMBL/GenBank/DDBJ databases">
        <title>Human intestinal bacterial collection.</title>
        <authorList>
            <person name="Pauvert C."/>
            <person name="Hitch T.C.A."/>
            <person name="Clavel T."/>
        </authorList>
    </citation>
    <scope>NUCLEOTIDE SEQUENCE [LARGE SCALE GENOMIC DNA]</scope>
    <source>
        <strain evidence="1 2">CLA-JM-H16</strain>
    </source>
</reference>
<dbReference type="Proteomes" id="UP001473063">
    <property type="component" value="Unassembled WGS sequence"/>
</dbReference>
<name>A0ABV1BED0_9FIRM</name>
<gene>
    <name evidence="1" type="ORF">WMO28_04870</name>
</gene>
<dbReference type="RefSeq" id="WP_349056216.1">
    <property type="nucleotide sequence ID" value="NZ_JBBMEJ010000004.1"/>
</dbReference>
<dbReference type="EMBL" id="JBBMEJ010000004">
    <property type="protein sequence ID" value="MEQ2370287.1"/>
    <property type="molecule type" value="Genomic_DNA"/>
</dbReference>